<name>A0A9W7XDK6_9POAL</name>
<protein>
    <recommendedName>
        <fullName evidence="5">GAG-pre-integrase domain-containing protein</fullName>
    </recommendedName>
</protein>
<dbReference type="Pfam" id="PF13976">
    <property type="entry name" value="gag_pre-integrs"/>
    <property type="match status" value="1"/>
</dbReference>
<dbReference type="Gene3D" id="3.30.420.10">
    <property type="entry name" value="Ribonuclease H-like superfamily/Ribonuclease H"/>
    <property type="match status" value="1"/>
</dbReference>
<evidence type="ECO:0000313" key="3">
    <source>
        <dbReference type="EMBL" id="KAJ1256597.1"/>
    </source>
</evidence>
<dbReference type="InterPro" id="IPR025724">
    <property type="entry name" value="GAG-pre-integrase_dom"/>
</dbReference>
<dbReference type="Proteomes" id="UP001164776">
    <property type="component" value="Unassembled WGS sequence"/>
</dbReference>
<evidence type="ECO:0008006" key="5">
    <source>
        <dbReference type="Google" id="ProtNLM"/>
    </source>
</evidence>
<sequence>MSNEDGSPEEELCLVDSCTTNSILTEIKYFQTLKKREGNVLTIAGRDALIVGSGRAIITLPMGTKIVIENALLYPDSTHTLLSYRDIRKNGIHVETYEENKEEYLLLTKPTEYGKQICERIPTLESGLYYTYIKPIEHVAYKVIFQNVDAFQTWHDRLGHPGIGMMRKIITNSIGHDLTKAKFPTTSDYMCTACATGKLILRPSPLKIRAEPLRFLERIQGDICGPIEPSSGPFRYFMVLIDASTRWSHVCLLSTRNHAFAKIII</sequence>
<dbReference type="EMBL" id="MU629496">
    <property type="protein sequence ID" value="KAJ1256597.1"/>
    <property type="molecule type" value="Genomic_DNA"/>
</dbReference>
<reference evidence="3 4" key="1">
    <citation type="submission" date="2022-10" db="EMBL/GenBank/DDBJ databases">
        <title>WGS assembly of Paspalum vaginatum 540-79.</title>
        <authorList>
            <person name="Sun G."/>
            <person name="Wase N."/>
            <person name="Shu S."/>
            <person name="Jenkins J."/>
            <person name="Zhou B."/>
            <person name="Torres-Rodriguez J."/>
            <person name="Chen C."/>
            <person name="Sandor L."/>
            <person name="Plott C."/>
            <person name="Yoshinga Y."/>
            <person name="Daum C."/>
            <person name="Qi P."/>
            <person name="Barry K."/>
            <person name="Lipzen A."/>
            <person name="Berry L."/>
            <person name="Pedersen C."/>
            <person name="Gottilla T."/>
            <person name="Foltz A."/>
            <person name="Yu H."/>
            <person name="O'Malley R."/>
            <person name="Zhang C."/>
            <person name="Devos K."/>
            <person name="Sigmon B."/>
            <person name="Yu B."/>
            <person name="Obata T."/>
            <person name="Schmutz J."/>
            <person name="Schnable J."/>
        </authorList>
    </citation>
    <scope>NUCLEOTIDE SEQUENCE [LARGE SCALE GENOMIC DNA]</scope>
    <source>
        <strain evidence="4">cv. 540-79</strain>
    </source>
</reference>
<evidence type="ECO:0000259" key="1">
    <source>
        <dbReference type="Pfam" id="PF13976"/>
    </source>
</evidence>
<comment type="caution">
    <text evidence="3">The sequence shown here is derived from an EMBL/GenBank/DDBJ whole genome shotgun (WGS) entry which is preliminary data.</text>
</comment>
<dbReference type="InterPro" id="IPR054722">
    <property type="entry name" value="PolX-like_BBD"/>
</dbReference>
<dbReference type="GO" id="GO:0003676">
    <property type="term" value="F:nucleic acid binding"/>
    <property type="evidence" value="ECO:0007669"/>
    <property type="project" value="InterPro"/>
</dbReference>
<accession>A0A9W7XDK6</accession>
<dbReference type="AlphaFoldDB" id="A0A9W7XDK6"/>
<proteinExistence type="predicted"/>
<dbReference type="InterPro" id="IPR012337">
    <property type="entry name" value="RNaseH-like_sf"/>
</dbReference>
<keyword evidence="4" id="KW-1185">Reference proteome</keyword>
<organism evidence="3 4">
    <name type="scientific">Paspalum vaginatum</name>
    <name type="common">seashore paspalum</name>
    <dbReference type="NCBI Taxonomy" id="158149"/>
    <lineage>
        <taxon>Eukaryota</taxon>
        <taxon>Viridiplantae</taxon>
        <taxon>Streptophyta</taxon>
        <taxon>Embryophyta</taxon>
        <taxon>Tracheophyta</taxon>
        <taxon>Spermatophyta</taxon>
        <taxon>Magnoliopsida</taxon>
        <taxon>Liliopsida</taxon>
        <taxon>Poales</taxon>
        <taxon>Poaceae</taxon>
        <taxon>PACMAD clade</taxon>
        <taxon>Panicoideae</taxon>
        <taxon>Andropogonodae</taxon>
        <taxon>Paspaleae</taxon>
        <taxon>Paspalinae</taxon>
        <taxon>Paspalum</taxon>
    </lineage>
</organism>
<feature type="domain" description="Retrovirus-related Pol polyprotein from transposon TNT 1-94-like beta-barrel" evidence="2">
    <location>
        <begin position="14"/>
        <end position="91"/>
    </location>
</feature>
<dbReference type="InterPro" id="IPR036397">
    <property type="entry name" value="RNaseH_sf"/>
</dbReference>
<dbReference type="OrthoDB" id="1726258at2759"/>
<feature type="domain" description="GAG-pre-integrase" evidence="1">
    <location>
        <begin position="127"/>
        <end position="198"/>
    </location>
</feature>
<dbReference type="Pfam" id="PF22936">
    <property type="entry name" value="Pol_BBD"/>
    <property type="match status" value="1"/>
</dbReference>
<dbReference type="SUPFAM" id="SSF53098">
    <property type="entry name" value="Ribonuclease H-like"/>
    <property type="match status" value="1"/>
</dbReference>
<evidence type="ECO:0000259" key="2">
    <source>
        <dbReference type="Pfam" id="PF22936"/>
    </source>
</evidence>
<evidence type="ECO:0000313" key="4">
    <source>
        <dbReference type="Proteomes" id="UP001164776"/>
    </source>
</evidence>
<gene>
    <name evidence="3" type="ORF">BS78_K341000</name>
</gene>